<organism evidence="9 10">
    <name type="scientific">Lunasporangiospora selenospora</name>
    <dbReference type="NCBI Taxonomy" id="979761"/>
    <lineage>
        <taxon>Eukaryota</taxon>
        <taxon>Fungi</taxon>
        <taxon>Fungi incertae sedis</taxon>
        <taxon>Mucoromycota</taxon>
        <taxon>Mortierellomycotina</taxon>
        <taxon>Mortierellomycetes</taxon>
        <taxon>Mortierellales</taxon>
        <taxon>Mortierellaceae</taxon>
        <taxon>Lunasporangiospora</taxon>
    </lineage>
</organism>
<reference evidence="9" key="1">
    <citation type="journal article" date="2020" name="Fungal Divers.">
        <title>Resolving the Mortierellaceae phylogeny through synthesis of multi-gene phylogenetics and phylogenomics.</title>
        <authorList>
            <person name="Vandepol N."/>
            <person name="Liber J."/>
            <person name="Desiro A."/>
            <person name="Na H."/>
            <person name="Kennedy M."/>
            <person name="Barry K."/>
            <person name="Grigoriev I.V."/>
            <person name="Miller A.N."/>
            <person name="O'Donnell K."/>
            <person name="Stajich J.E."/>
            <person name="Bonito G."/>
        </authorList>
    </citation>
    <scope>NUCLEOTIDE SEQUENCE</scope>
    <source>
        <strain evidence="9">KOD1015</strain>
    </source>
</reference>
<name>A0A9P6KGR1_9FUNG</name>
<dbReference type="GO" id="GO:0003676">
    <property type="term" value="F:nucleic acid binding"/>
    <property type="evidence" value="ECO:0007669"/>
    <property type="project" value="InterPro"/>
</dbReference>
<protein>
    <submittedName>
        <fullName evidence="9">RNA exonuclease 3</fullName>
    </submittedName>
</protein>
<gene>
    <name evidence="9" type="primary">REX3</name>
    <name evidence="9" type="ORF">BGW38_007852</name>
</gene>
<keyword evidence="5 9" id="KW-0269">Exonuclease</keyword>
<evidence type="ECO:0000256" key="7">
    <source>
        <dbReference type="SAM" id="MobiDB-lite"/>
    </source>
</evidence>
<evidence type="ECO:0000256" key="2">
    <source>
        <dbReference type="ARBA" id="ARBA00006357"/>
    </source>
</evidence>
<comment type="caution">
    <text evidence="9">The sequence shown here is derived from an EMBL/GenBank/DDBJ whole genome shotgun (WGS) entry which is preliminary data.</text>
</comment>
<keyword evidence="6" id="KW-0539">Nucleus</keyword>
<feature type="region of interest" description="Disordered" evidence="7">
    <location>
        <begin position="48"/>
        <end position="69"/>
    </location>
</feature>
<dbReference type="InterPro" id="IPR013520">
    <property type="entry name" value="Ribonucl_H"/>
</dbReference>
<dbReference type="InterPro" id="IPR036397">
    <property type="entry name" value="RNaseH_sf"/>
</dbReference>
<sequence length="470" mass="52143">MTPLAAMVAAKQRKEALESKMTAPPTLKPQARGNVPVPVILNRSLRTGATASSASTSKVGSSSKLSAASTLKATGPPVLRIDLRAHSKPQFRQSVATQYYNEFYRMYAPLGELGSKLATAHAVDQEKSVHSKTNQGSYRGIASTTLLRLKKRPVAVDDDDVGIDGEWTDPAIRIEEAKKSAEVWEAIDDYVSSTEALERNGYPVEIPSTVASSPLDPILECDRCHQKFEVPGESESWVLTACKYHDRKLRNIMQGGEKIRVFICCESPVGSPGCREGPHVYKEDGLQLLHSRTRFIETPSKTLSGKEPHPVVAMDCEMGYTTGGFELIRISVVDENGKIIMDELVRPENTVLDLNTQFSGIASLDDAKYNLTEARDRLLELINKDTVIIGHSLENDFKVMRLVHTQVVDTAILFPHPQNYLEYRYSLRILAKQHLGLNIQESETGHDSFEDAKTCLDLVRHKIKKDKSIS</sequence>
<evidence type="ECO:0000256" key="6">
    <source>
        <dbReference type="ARBA" id="ARBA00023242"/>
    </source>
</evidence>
<comment type="similarity">
    <text evidence="2">Belongs to the REXO1/REXO3 family.</text>
</comment>
<dbReference type="Pfam" id="PF00929">
    <property type="entry name" value="RNase_T"/>
    <property type="match status" value="1"/>
</dbReference>
<dbReference type="Gene3D" id="3.30.420.10">
    <property type="entry name" value="Ribonuclease H-like superfamily/Ribonuclease H"/>
    <property type="match status" value="1"/>
</dbReference>
<dbReference type="PANTHER" id="PTHR12801">
    <property type="entry name" value="RNA EXONUCLEASE REXO1 / RECO3 FAMILY MEMBER-RELATED"/>
    <property type="match status" value="1"/>
</dbReference>
<keyword evidence="10" id="KW-1185">Reference proteome</keyword>
<dbReference type="InterPro" id="IPR047021">
    <property type="entry name" value="REXO1/3/4-like"/>
</dbReference>
<dbReference type="GO" id="GO:0005634">
    <property type="term" value="C:nucleus"/>
    <property type="evidence" value="ECO:0007669"/>
    <property type="project" value="UniProtKB-SubCell"/>
</dbReference>
<evidence type="ECO:0000256" key="3">
    <source>
        <dbReference type="ARBA" id="ARBA00022722"/>
    </source>
</evidence>
<evidence type="ECO:0000259" key="8">
    <source>
        <dbReference type="SMART" id="SM00479"/>
    </source>
</evidence>
<accession>A0A9P6KGR1</accession>
<keyword evidence="4" id="KW-0378">Hydrolase</keyword>
<evidence type="ECO:0000313" key="9">
    <source>
        <dbReference type="EMBL" id="KAF9584020.1"/>
    </source>
</evidence>
<dbReference type="Proteomes" id="UP000780801">
    <property type="component" value="Unassembled WGS sequence"/>
</dbReference>
<dbReference type="InterPro" id="IPR012337">
    <property type="entry name" value="RNaseH-like_sf"/>
</dbReference>
<evidence type="ECO:0000256" key="1">
    <source>
        <dbReference type="ARBA" id="ARBA00004123"/>
    </source>
</evidence>
<keyword evidence="3" id="KW-0540">Nuclease</keyword>
<dbReference type="EMBL" id="JAABOA010000525">
    <property type="protein sequence ID" value="KAF9584020.1"/>
    <property type="molecule type" value="Genomic_DNA"/>
</dbReference>
<dbReference type="GO" id="GO:0004527">
    <property type="term" value="F:exonuclease activity"/>
    <property type="evidence" value="ECO:0007669"/>
    <property type="project" value="UniProtKB-KW"/>
</dbReference>
<comment type="subcellular location">
    <subcellularLocation>
        <location evidence="1">Nucleus</location>
    </subcellularLocation>
</comment>
<dbReference type="InterPro" id="IPR034922">
    <property type="entry name" value="REX1-like_exo"/>
</dbReference>
<evidence type="ECO:0000313" key="10">
    <source>
        <dbReference type="Proteomes" id="UP000780801"/>
    </source>
</evidence>
<evidence type="ECO:0000256" key="5">
    <source>
        <dbReference type="ARBA" id="ARBA00022839"/>
    </source>
</evidence>
<dbReference type="GO" id="GO:0010629">
    <property type="term" value="P:negative regulation of gene expression"/>
    <property type="evidence" value="ECO:0007669"/>
    <property type="project" value="UniProtKB-ARBA"/>
</dbReference>
<feature type="domain" description="Exonuclease" evidence="8">
    <location>
        <begin position="310"/>
        <end position="468"/>
    </location>
</feature>
<dbReference type="PANTHER" id="PTHR12801:SF115">
    <property type="entry name" value="FI18136P1-RELATED"/>
    <property type="match status" value="1"/>
</dbReference>
<dbReference type="SUPFAM" id="SSF53098">
    <property type="entry name" value="Ribonuclease H-like"/>
    <property type="match status" value="1"/>
</dbReference>
<dbReference type="CDD" id="cd06145">
    <property type="entry name" value="REX1_like"/>
    <property type="match status" value="1"/>
</dbReference>
<dbReference type="SMART" id="SM00479">
    <property type="entry name" value="EXOIII"/>
    <property type="match status" value="1"/>
</dbReference>
<proteinExistence type="inferred from homology"/>
<dbReference type="AlphaFoldDB" id="A0A9P6KGR1"/>
<dbReference type="FunFam" id="3.30.420.10:FF:000031">
    <property type="entry name" value="RNA exonuclease 1"/>
    <property type="match status" value="1"/>
</dbReference>
<evidence type="ECO:0000256" key="4">
    <source>
        <dbReference type="ARBA" id="ARBA00022801"/>
    </source>
</evidence>
<dbReference type="OrthoDB" id="8191639at2759"/>